<dbReference type="AlphaFoldDB" id="A0A7R9MTX8"/>
<sequence length="49" mass="5730">MLWRVVLQSFATLGKKWRELAQEYNTVITGQAREEPRWEQCMSSLTGSL</sequence>
<evidence type="ECO:0000313" key="2">
    <source>
        <dbReference type="Proteomes" id="UP000728032"/>
    </source>
</evidence>
<dbReference type="OrthoDB" id="6671782at2759"/>
<accession>A0A7R9MTX8</accession>
<dbReference type="Proteomes" id="UP000728032">
    <property type="component" value="Unassembled WGS sequence"/>
</dbReference>
<keyword evidence="2" id="KW-1185">Reference proteome</keyword>
<dbReference type="Gene3D" id="1.10.1380.10">
    <property type="entry name" value="Neutral endopeptidase , domain2"/>
    <property type="match status" value="1"/>
</dbReference>
<proteinExistence type="predicted"/>
<feature type="non-terminal residue" evidence="1">
    <location>
        <position position="49"/>
    </location>
</feature>
<organism evidence="1">
    <name type="scientific">Oppiella nova</name>
    <dbReference type="NCBI Taxonomy" id="334625"/>
    <lineage>
        <taxon>Eukaryota</taxon>
        <taxon>Metazoa</taxon>
        <taxon>Ecdysozoa</taxon>
        <taxon>Arthropoda</taxon>
        <taxon>Chelicerata</taxon>
        <taxon>Arachnida</taxon>
        <taxon>Acari</taxon>
        <taxon>Acariformes</taxon>
        <taxon>Sarcoptiformes</taxon>
        <taxon>Oribatida</taxon>
        <taxon>Brachypylina</taxon>
        <taxon>Oppioidea</taxon>
        <taxon>Oppiidae</taxon>
        <taxon>Oppiella</taxon>
    </lineage>
</organism>
<gene>
    <name evidence="1" type="ORF">ONB1V03_LOCUS22925</name>
</gene>
<dbReference type="InterPro" id="IPR042089">
    <property type="entry name" value="Peptidase_M13_dom_2"/>
</dbReference>
<reference evidence="1" key="1">
    <citation type="submission" date="2020-11" db="EMBL/GenBank/DDBJ databases">
        <authorList>
            <person name="Tran Van P."/>
        </authorList>
    </citation>
    <scope>NUCLEOTIDE SEQUENCE</scope>
</reference>
<dbReference type="EMBL" id="OC969258">
    <property type="protein sequence ID" value="CAD7666519.1"/>
    <property type="molecule type" value="Genomic_DNA"/>
</dbReference>
<dbReference type="EMBL" id="CAJPVJ010054433">
    <property type="protein sequence ID" value="CAG2183505.1"/>
    <property type="molecule type" value="Genomic_DNA"/>
</dbReference>
<evidence type="ECO:0000313" key="1">
    <source>
        <dbReference type="EMBL" id="CAD7666519.1"/>
    </source>
</evidence>
<protein>
    <submittedName>
        <fullName evidence="1">Uncharacterized protein</fullName>
    </submittedName>
</protein>
<name>A0A7R9MTX8_9ACAR</name>